<dbReference type="InterPro" id="IPR007466">
    <property type="entry name" value="Peptidyl-Arg-deiminase_porph"/>
</dbReference>
<dbReference type="SUPFAM" id="SSF55909">
    <property type="entry name" value="Pentein"/>
    <property type="match status" value="1"/>
</dbReference>
<organism evidence="2 3">
    <name type="scientific">Paraglaciecola arctica BSs20135</name>
    <dbReference type="NCBI Taxonomy" id="493475"/>
    <lineage>
        <taxon>Bacteria</taxon>
        <taxon>Pseudomonadati</taxon>
        <taxon>Pseudomonadota</taxon>
        <taxon>Gammaproteobacteria</taxon>
        <taxon>Alteromonadales</taxon>
        <taxon>Alteromonadaceae</taxon>
        <taxon>Paraglaciecola</taxon>
    </lineage>
</organism>
<dbReference type="PANTHER" id="PTHR31377:SF0">
    <property type="entry name" value="AGMATINE DEIMINASE-RELATED"/>
    <property type="match status" value="1"/>
</dbReference>
<dbReference type="GO" id="GO:0009446">
    <property type="term" value="P:putrescine biosynthetic process"/>
    <property type="evidence" value="ECO:0007669"/>
    <property type="project" value="InterPro"/>
</dbReference>
<evidence type="ECO:0000256" key="1">
    <source>
        <dbReference type="ARBA" id="ARBA00022801"/>
    </source>
</evidence>
<sequence length="353" mass="39874">MTDNYQLLPEWTQQDAVMLVWPDQHTDWKPWLDDVQNVYLKIIESLNQAKTNVVLLVRSSEIKNCLNKLNKSAQILVVKADYNDTWIRDYGFLSCANESALQPIEFAFNGWGQKFDAAKDNKINQDVLSQLCQQAIKSVDLVVEGGALEIDQYGTLLSTELCLTNPKRNGNKSIAEYQQVFQNFLGAKQSIILQNGHLEGDDTDGHIDTLVRFTPDNGLVIQSAFNRPEDSHFIGLAALVKECQQVLPTHQIFELPLPQIVNSHGDRLPASYANFLISNQHILCPIYQQPEDKLAMQIMQTAYPEFTIVPINCLPLVQQFGSLHCISMQIPCGILKPEILQSFANGVRVYEEK</sequence>
<protein>
    <recommendedName>
        <fullName evidence="4">Agmatine deiminase</fullName>
    </recommendedName>
</protein>
<gene>
    <name evidence="2" type="ORF">GARC_2119</name>
</gene>
<dbReference type="Pfam" id="PF04371">
    <property type="entry name" value="PAD_porph"/>
    <property type="match status" value="1"/>
</dbReference>
<dbReference type="AlphaFoldDB" id="K6Y533"/>
<dbReference type="PANTHER" id="PTHR31377">
    <property type="entry name" value="AGMATINE DEIMINASE-RELATED"/>
    <property type="match status" value="1"/>
</dbReference>
<keyword evidence="3" id="KW-1185">Reference proteome</keyword>
<evidence type="ECO:0000313" key="2">
    <source>
        <dbReference type="EMBL" id="GAC19086.1"/>
    </source>
</evidence>
<comment type="caution">
    <text evidence="2">The sequence shown here is derived from an EMBL/GenBank/DDBJ whole genome shotgun (WGS) entry which is preliminary data.</text>
</comment>
<name>K6Y533_9ALTE</name>
<dbReference type="Proteomes" id="UP000006327">
    <property type="component" value="Unassembled WGS sequence"/>
</dbReference>
<proteinExistence type="predicted"/>
<accession>K6Y533</accession>
<dbReference type="EMBL" id="BAEO01000027">
    <property type="protein sequence ID" value="GAC19086.1"/>
    <property type="molecule type" value="Genomic_DNA"/>
</dbReference>
<dbReference type="GO" id="GO:0004668">
    <property type="term" value="F:protein-arginine deiminase activity"/>
    <property type="evidence" value="ECO:0007669"/>
    <property type="project" value="InterPro"/>
</dbReference>
<dbReference type="RefSeq" id="WP_007619513.1">
    <property type="nucleotide sequence ID" value="NZ_BAEO01000027.1"/>
</dbReference>
<dbReference type="eggNOG" id="COG2957">
    <property type="taxonomic scope" value="Bacteria"/>
</dbReference>
<dbReference type="STRING" id="493475.GARC_2119"/>
<evidence type="ECO:0008006" key="4">
    <source>
        <dbReference type="Google" id="ProtNLM"/>
    </source>
</evidence>
<dbReference type="GO" id="GO:0047632">
    <property type="term" value="F:agmatine deiminase activity"/>
    <property type="evidence" value="ECO:0007669"/>
    <property type="project" value="TreeGrafter"/>
</dbReference>
<reference evidence="2 3" key="1">
    <citation type="journal article" date="2017" name="Antonie Van Leeuwenhoek">
        <title>Rhizobium rhizosphaerae sp. nov., a novel species isolated from rice rhizosphere.</title>
        <authorList>
            <person name="Zhao J.J."/>
            <person name="Zhang J."/>
            <person name="Zhang R.J."/>
            <person name="Zhang C.W."/>
            <person name="Yin H.Q."/>
            <person name="Zhang X.X."/>
        </authorList>
    </citation>
    <scope>NUCLEOTIDE SEQUENCE [LARGE SCALE GENOMIC DNA]</scope>
    <source>
        <strain evidence="2 3">BSs20135</strain>
    </source>
</reference>
<dbReference type="Gene3D" id="3.75.10.10">
    <property type="entry name" value="L-arginine/glycine Amidinotransferase, Chain A"/>
    <property type="match status" value="1"/>
</dbReference>
<keyword evidence="1" id="KW-0378">Hydrolase</keyword>
<dbReference type="OrthoDB" id="9808013at2"/>
<evidence type="ECO:0000313" key="3">
    <source>
        <dbReference type="Proteomes" id="UP000006327"/>
    </source>
</evidence>